<dbReference type="EMBL" id="PVWK01000019">
    <property type="protein sequence ID" value="PSB33260.1"/>
    <property type="molecule type" value="Genomic_DNA"/>
</dbReference>
<evidence type="ECO:0000259" key="5">
    <source>
        <dbReference type="Pfam" id="PF04055"/>
    </source>
</evidence>
<accession>A0A2T1EKH2</accession>
<keyword evidence="4" id="KW-0411">Iron-sulfur</keyword>
<evidence type="ECO:0000259" key="6">
    <source>
        <dbReference type="Pfam" id="PF12345"/>
    </source>
</evidence>
<dbReference type="InterPro" id="IPR013785">
    <property type="entry name" value="Aldolase_TIM"/>
</dbReference>
<dbReference type="InterPro" id="IPR026351">
    <property type="entry name" value="rSAM_ArsS-like"/>
</dbReference>
<evidence type="ECO:0000313" key="8">
    <source>
        <dbReference type="Proteomes" id="UP000239576"/>
    </source>
</evidence>
<keyword evidence="1" id="KW-0949">S-adenosyl-L-methionine</keyword>
<dbReference type="Gene3D" id="3.20.20.70">
    <property type="entry name" value="Aldolase class I"/>
    <property type="match status" value="1"/>
</dbReference>
<reference evidence="8" key="1">
    <citation type="submission" date="2018-02" db="EMBL/GenBank/DDBJ databases">
        <authorList>
            <person name="Moore K."/>
            <person name="Momper L."/>
        </authorList>
    </citation>
    <scope>NUCLEOTIDE SEQUENCE [LARGE SCALE GENOMIC DNA]</scope>
    <source>
        <strain evidence="8">ULC18</strain>
    </source>
</reference>
<feature type="domain" description="Radical SAM core" evidence="5">
    <location>
        <begin position="84"/>
        <end position="221"/>
    </location>
</feature>
<dbReference type="RefSeq" id="WP_106255137.1">
    <property type="nucleotide sequence ID" value="NZ_CAWNSW010000023.1"/>
</dbReference>
<dbReference type="SUPFAM" id="SSF102114">
    <property type="entry name" value="Radical SAM enzymes"/>
    <property type="match status" value="1"/>
</dbReference>
<evidence type="ECO:0000256" key="2">
    <source>
        <dbReference type="ARBA" id="ARBA00022723"/>
    </source>
</evidence>
<dbReference type="OrthoDB" id="9810775at2"/>
<dbReference type="PANTHER" id="PTHR43728">
    <property type="entry name" value="SLR0304 PROTEIN"/>
    <property type="match status" value="1"/>
</dbReference>
<dbReference type="GO" id="GO:0046872">
    <property type="term" value="F:metal ion binding"/>
    <property type="evidence" value="ECO:0007669"/>
    <property type="project" value="UniProtKB-KW"/>
</dbReference>
<protein>
    <submittedName>
        <fullName evidence="7">Radical SAM protein</fullName>
    </submittedName>
</protein>
<feature type="domain" description="Arsenosugar biosynthesis radical SAM protein ArsS-like C-terminal" evidence="6">
    <location>
        <begin position="243"/>
        <end position="377"/>
    </location>
</feature>
<dbReference type="CDD" id="cd01335">
    <property type="entry name" value="Radical_SAM"/>
    <property type="match status" value="1"/>
</dbReference>
<dbReference type="Pfam" id="PF04055">
    <property type="entry name" value="Radical_SAM"/>
    <property type="match status" value="1"/>
</dbReference>
<dbReference type="InterPro" id="IPR024521">
    <property type="entry name" value="ArsS-like_C"/>
</dbReference>
<comment type="caution">
    <text evidence="7">The sequence shown here is derived from an EMBL/GenBank/DDBJ whole genome shotgun (WGS) entry which is preliminary data.</text>
</comment>
<name>A0A2T1EKH2_9CYAN</name>
<organism evidence="7 8">
    <name type="scientific">Stenomitos frigidus ULC18</name>
    <dbReference type="NCBI Taxonomy" id="2107698"/>
    <lineage>
        <taxon>Bacteria</taxon>
        <taxon>Bacillati</taxon>
        <taxon>Cyanobacteriota</taxon>
        <taxon>Cyanophyceae</taxon>
        <taxon>Leptolyngbyales</taxon>
        <taxon>Leptolyngbyaceae</taxon>
        <taxon>Stenomitos</taxon>
    </lineage>
</organism>
<dbReference type="InterPro" id="IPR007197">
    <property type="entry name" value="rSAM"/>
</dbReference>
<evidence type="ECO:0000256" key="3">
    <source>
        <dbReference type="ARBA" id="ARBA00023004"/>
    </source>
</evidence>
<dbReference type="AlphaFoldDB" id="A0A2T1EKH2"/>
<keyword evidence="8" id="KW-1185">Reference proteome</keyword>
<proteinExistence type="predicted"/>
<dbReference type="GO" id="GO:0051536">
    <property type="term" value="F:iron-sulfur cluster binding"/>
    <property type="evidence" value="ECO:0007669"/>
    <property type="project" value="UniProtKB-KW"/>
</dbReference>
<dbReference type="NCBIfam" id="TIGR04167">
    <property type="entry name" value="rSAM_SeCys"/>
    <property type="match status" value="1"/>
</dbReference>
<evidence type="ECO:0000256" key="4">
    <source>
        <dbReference type="ARBA" id="ARBA00023014"/>
    </source>
</evidence>
<evidence type="ECO:0000256" key="1">
    <source>
        <dbReference type="ARBA" id="ARBA00022691"/>
    </source>
</evidence>
<dbReference type="GO" id="GO:0003824">
    <property type="term" value="F:catalytic activity"/>
    <property type="evidence" value="ECO:0007669"/>
    <property type="project" value="InterPro"/>
</dbReference>
<keyword evidence="2" id="KW-0479">Metal-binding</keyword>
<gene>
    <name evidence="7" type="ORF">C7B82_04570</name>
</gene>
<evidence type="ECO:0000313" key="7">
    <source>
        <dbReference type="EMBL" id="PSB33260.1"/>
    </source>
</evidence>
<dbReference type="SFLD" id="SFLDS00029">
    <property type="entry name" value="Radical_SAM"/>
    <property type="match status" value="1"/>
</dbReference>
<dbReference type="Proteomes" id="UP000239576">
    <property type="component" value="Unassembled WGS sequence"/>
</dbReference>
<sequence length="379" mass="41717">MSETVQDLALGSKGVLKQNPSASSSKGAEAVLYGRSRLADPQQQLADLAAVDLSQTPQQGNFAQRLAVHQWQTLQPSKLEIFQINLGKLCNMTCSHCHVDAGPTRIVENMDRSTIYACLQALDQTEAHTVDITGGAPELNPHFRYLVDQCVARGKHVIDRCNLTVLLLPRMQDLPKWLAARGVEIVCSLPHYKQESTDTQRGDGTFEKSIIALQRLNAAGYGQGDSQRQLVLVTNPVGACLAKNNPCIEKEWKTGLQENCGITFDRLIALNNMPISRYLEWLETSGNLQAYMERLVNAFNPSTIAGLMCRNTLSISWDGRIFDCDFNQMLDLEAQQLDGHRPHIRDFNPALLAQREIVTGHHCFGCTAGAGSSCSGAIV</sequence>
<reference evidence="7 8" key="2">
    <citation type="submission" date="2018-03" db="EMBL/GenBank/DDBJ databases">
        <title>The ancient ancestry and fast evolution of plastids.</title>
        <authorList>
            <person name="Moore K.R."/>
            <person name="Magnabosco C."/>
            <person name="Momper L."/>
            <person name="Gold D.A."/>
            <person name="Bosak T."/>
            <person name="Fournier G.P."/>
        </authorList>
    </citation>
    <scope>NUCLEOTIDE SEQUENCE [LARGE SCALE GENOMIC DNA]</scope>
    <source>
        <strain evidence="7 8">ULC18</strain>
    </source>
</reference>
<dbReference type="Pfam" id="PF12345">
    <property type="entry name" value="DUF3641"/>
    <property type="match status" value="1"/>
</dbReference>
<dbReference type="InterPro" id="IPR058240">
    <property type="entry name" value="rSAM_sf"/>
</dbReference>
<dbReference type="PANTHER" id="PTHR43728:SF1">
    <property type="entry name" value="FE-S OXIDOREDUCTASE"/>
    <property type="match status" value="1"/>
</dbReference>
<keyword evidence="3" id="KW-0408">Iron</keyword>